<reference evidence="3 4" key="1">
    <citation type="journal article" date="2014" name="Genome Announc.">
        <title>Genome Sequence and Methylome of Soil Bacterium Gemmatirosa kalamazoonensis KBS708T, a Member of the Rarely Cultivated Gemmatimonadetes Phylum.</title>
        <authorList>
            <person name="Debruyn J.M."/>
            <person name="Radosevich M."/>
            <person name="Wommack K.E."/>
            <person name="Polson S.W."/>
            <person name="Hauser L.J."/>
            <person name="Fawaz M.N."/>
            <person name="Korlach J."/>
            <person name="Tsai Y.C."/>
        </authorList>
    </citation>
    <scope>NUCLEOTIDE SEQUENCE [LARGE SCALE GENOMIC DNA]</scope>
    <source>
        <strain evidence="3 4">KBS708</strain>
    </source>
</reference>
<evidence type="ECO:0000313" key="3">
    <source>
        <dbReference type="EMBL" id="AHG89717.1"/>
    </source>
</evidence>
<evidence type="ECO:0000259" key="2">
    <source>
        <dbReference type="Pfam" id="PF01464"/>
    </source>
</evidence>
<dbReference type="STRING" id="861299.J421_2180"/>
<dbReference type="InParanoid" id="W0RH35"/>
<dbReference type="EMBL" id="CP007128">
    <property type="protein sequence ID" value="AHG89717.1"/>
    <property type="molecule type" value="Genomic_DNA"/>
</dbReference>
<dbReference type="Gene3D" id="1.10.530.10">
    <property type="match status" value="1"/>
</dbReference>
<dbReference type="AlphaFoldDB" id="W0RH35"/>
<dbReference type="InterPro" id="IPR008258">
    <property type="entry name" value="Transglycosylase_SLT_dom_1"/>
</dbReference>
<dbReference type="OrthoDB" id="92254at2"/>
<dbReference type="Pfam" id="PF01464">
    <property type="entry name" value="SLT"/>
    <property type="match status" value="1"/>
</dbReference>
<evidence type="ECO:0000313" key="4">
    <source>
        <dbReference type="Proteomes" id="UP000019151"/>
    </source>
</evidence>
<protein>
    <submittedName>
        <fullName evidence="3">Lytic transglycosylase catalytic</fullName>
    </submittedName>
</protein>
<keyword evidence="4" id="KW-1185">Reference proteome</keyword>
<dbReference type="SUPFAM" id="SSF53955">
    <property type="entry name" value="Lysozyme-like"/>
    <property type="match status" value="1"/>
</dbReference>
<sequence length="211" mass="21743">MLTSPLRDRSLHLALVVALLAGGPCAAAAQADSAAAAAADSAILADSVRTVTRWLVANGAPERRARTVAAHVMEFARLRALDPLLVVGVIGVENASLAPTARSRAGARGVMQVMPSWKKDIRGCGNDMHDLRVNICLGTAVLRIALDASESVREALLRYNGCVRAKGCGVYATAVFGRAGYALLASRQSDSTAVPRRAPTAVAAAAAGGSM</sequence>
<keyword evidence="1" id="KW-0732">Signal</keyword>
<dbReference type="KEGG" id="gba:J421_2180"/>
<dbReference type="Proteomes" id="UP000019151">
    <property type="component" value="Chromosome"/>
</dbReference>
<evidence type="ECO:0000256" key="1">
    <source>
        <dbReference type="SAM" id="SignalP"/>
    </source>
</evidence>
<feature type="chain" id="PRO_5004794362" evidence="1">
    <location>
        <begin position="29"/>
        <end position="211"/>
    </location>
</feature>
<dbReference type="eggNOG" id="COG0741">
    <property type="taxonomic scope" value="Bacteria"/>
</dbReference>
<dbReference type="InterPro" id="IPR023346">
    <property type="entry name" value="Lysozyme-like_dom_sf"/>
</dbReference>
<dbReference type="RefSeq" id="WP_025411205.1">
    <property type="nucleotide sequence ID" value="NZ_CP007128.1"/>
</dbReference>
<dbReference type="HOGENOM" id="CLU_1303416_0_0_0"/>
<feature type="domain" description="Transglycosylase SLT" evidence="2">
    <location>
        <begin position="80"/>
        <end position="161"/>
    </location>
</feature>
<name>W0RH35_9BACT</name>
<feature type="signal peptide" evidence="1">
    <location>
        <begin position="1"/>
        <end position="28"/>
    </location>
</feature>
<gene>
    <name evidence="3" type="ORF">J421_2180</name>
</gene>
<organism evidence="3 4">
    <name type="scientific">Gemmatirosa kalamazoonensis</name>
    <dbReference type="NCBI Taxonomy" id="861299"/>
    <lineage>
        <taxon>Bacteria</taxon>
        <taxon>Pseudomonadati</taxon>
        <taxon>Gemmatimonadota</taxon>
        <taxon>Gemmatimonadia</taxon>
        <taxon>Gemmatimonadales</taxon>
        <taxon>Gemmatimonadaceae</taxon>
        <taxon>Gemmatirosa</taxon>
    </lineage>
</organism>
<proteinExistence type="predicted"/>
<accession>W0RH35</accession>